<feature type="transmembrane region" description="Helical" evidence="1">
    <location>
        <begin position="220"/>
        <end position="240"/>
    </location>
</feature>
<feature type="transmembrane region" description="Helical" evidence="1">
    <location>
        <begin position="369"/>
        <end position="390"/>
    </location>
</feature>
<feature type="transmembrane region" description="Helical" evidence="1">
    <location>
        <begin position="153"/>
        <end position="173"/>
    </location>
</feature>
<feature type="transmembrane region" description="Helical" evidence="1">
    <location>
        <begin position="98"/>
        <end position="116"/>
    </location>
</feature>
<evidence type="ECO:0000313" key="2">
    <source>
        <dbReference type="EMBL" id="GLP96551.1"/>
    </source>
</evidence>
<feature type="transmembrane region" description="Helical" evidence="1">
    <location>
        <begin position="310"/>
        <end position="329"/>
    </location>
</feature>
<evidence type="ECO:0000313" key="3">
    <source>
        <dbReference type="Proteomes" id="UP001161422"/>
    </source>
</evidence>
<dbReference type="Proteomes" id="UP001161422">
    <property type="component" value="Unassembled WGS sequence"/>
</dbReference>
<feature type="transmembrane region" description="Helical" evidence="1">
    <location>
        <begin position="276"/>
        <end position="298"/>
    </location>
</feature>
<keyword evidence="3" id="KW-1185">Reference proteome</keyword>
<organism evidence="2 3">
    <name type="scientific">Paraferrimonas sedimenticola</name>
    <dbReference type="NCBI Taxonomy" id="375674"/>
    <lineage>
        <taxon>Bacteria</taxon>
        <taxon>Pseudomonadati</taxon>
        <taxon>Pseudomonadota</taxon>
        <taxon>Gammaproteobacteria</taxon>
        <taxon>Alteromonadales</taxon>
        <taxon>Ferrimonadaceae</taxon>
        <taxon>Paraferrimonas</taxon>
    </lineage>
</organism>
<gene>
    <name evidence="2" type="ORF">GCM10007895_18570</name>
</gene>
<feature type="transmembrane region" description="Helical" evidence="1">
    <location>
        <begin position="122"/>
        <end position="141"/>
    </location>
</feature>
<name>A0AA37VWX5_9GAMM</name>
<feature type="transmembrane region" description="Helical" evidence="1">
    <location>
        <begin position="188"/>
        <end position="208"/>
    </location>
</feature>
<keyword evidence="1" id="KW-1133">Transmembrane helix</keyword>
<keyword evidence="1" id="KW-0812">Transmembrane</keyword>
<evidence type="ECO:0000256" key="1">
    <source>
        <dbReference type="SAM" id="Phobius"/>
    </source>
</evidence>
<keyword evidence="1" id="KW-0472">Membrane</keyword>
<dbReference type="RefSeq" id="WP_095507269.1">
    <property type="nucleotide sequence ID" value="NZ_BSNC01000004.1"/>
</dbReference>
<proteinExistence type="predicted"/>
<dbReference type="InterPro" id="IPR010266">
    <property type="entry name" value="NnrS"/>
</dbReference>
<reference evidence="2" key="1">
    <citation type="journal article" date="2014" name="Int. J. Syst. Evol. Microbiol.">
        <title>Complete genome sequence of Corynebacterium casei LMG S-19264T (=DSM 44701T), isolated from a smear-ripened cheese.</title>
        <authorList>
            <consortium name="US DOE Joint Genome Institute (JGI-PGF)"/>
            <person name="Walter F."/>
            <person name="Albersmeier A."/>
            <person name="Kalinowski J."/>
            <person name="Ruckert C."/>
        </authorList>
    </citation>
    <scope>NUCLEOTIDE SEQUENCE</scope>
    <source>
        <strain evidence="2">NBRC 101628</strain>
    </source>
</reference>
<feature type="transmembrane region" description="Helical" evidence="1">
    <location>
        <begin position="24"/>
        <end position="44"/>
    </location>
</feature>
<sequence length="403" mass="45979">MINIDDPAETQSTPALWRLAFRPFFLFASVLACLYIPTWLLAWYQPQWSWFSTEFWAQVVPLWWHPHELIFGFALAIVVGFLLTAVQTWTNQKSLSGWSLAMLFACWAAARLGLLIPLPVSLIPIAILDCLFLLSASFAMGRRIFKVRQWRNAVFPVMLFLAAMVNALSYWALAHKDFVLANQIWQAMLWWLALLITIVGGRVIPFFSAMRLKKDKPQPLAWLDYPLMALMAVIAIQALAQPLPNTWLPTTLALAGSLQLVRFLRWKPWQTVGEPMLWSLHLAYAFLPLTLLLIAVYWDNPFVSRQLLHLFAIGTMASLCLSMISRVSLGHTSRNVYQGPNMALAFISLALAALLRTLMPIILPDFTLWWHWGAAAFWFLAFAVFVWHYAPILTRPRVDGRPG</sequence>
<reference evidence="2" key="2">
    <citation type="submission" date="2023-01" db="EMBL/GenBank/DDBJ databases">
        <title>Draft genome sequence of Paraferrimonas sedimenticola strain NBRC 101628.</title>
        <authorList>
            <person name="Sun Q."/>
            <person name="Mori K."/>
        </authorList>
    </citation>
    <scope>NUCLEOTIDE SEQUENCE</scope>
    <source>
        <strain evidence="2">NBRC 101628</strain>
    </source>
</reference>
<protein>
    <submittedName>
        <fullName evidence="2">Short-chain dehydrogenase</fullName>
    </submittedName>
</protein>
<accession>A0AA37VWX5</accession>
<dbReference type="Pfam" id="PF05940">
    <property type="entry name" value="NnrS"/>
    <property type="match status" value="1"/>
</dbReference>
<feature type="transmembrane region" description="Helical" evidence="1">
    <location>
        <begin position="64"/>
        <end position="86"/>
    </location>
</feature>
<feature type="transmembrane region" description="Helical" evidence="1">
    <location>
        <begin position="246"/>
        <end position="264"/>
    </location>
</feature>
<comment type="caution">
    <text evidence="2">The sequence shown here is derived from an EMBL/GenBank/DDBJ whole genome shotgun (WGS) entry which is preliminary data.</text>
</comment>
<dbReference type="AlphaFoldDB" id="A0AA37VWX5"/>
<feature type="transmembrane region" description="Helical" evidence="1">
    <location>
        <begin position="341"/>
        <end position="363"/>
    </location>
</feature>
<dbReference type="EMBL" id="BSNC01000004">
    <property type="protein sequence ID" value="GLP96551.1"/>
    <property type="molecule type" value="Genomic_DNA"/>
</dbReference>